<protein>
    <submittedName>
        <fullName evidence="2">Uncharacterized protein</fullName>
    </submittedName>
</protein>
<reference evidence="2 3" key="1">
    <citation type="submission" date="2019-10" db="EMBL/GenBank/DDBJ databases">
        <title>Draft Genome Assembly of Rhodococcus zopfii DSM44189.</title>
        <authorList>
            <person name="Sutton J.M."/>
            <person name="Akob D.M."/>
            <person name="Bushman T.J."/>
        </authorList>
    </citation>
    <scope>NUCLEOTIDE SEQUENCE [LARGE SCALE GENOMIC DNA]</scope>
    <source>
        <strain evidence="2 3">DSM 44189</strain>
    </source>
</reference>
<proteinExistence type="predicted"/>
<name>A0ABU3WUF6_9NOCA</name>
<dbReference type="Proteomes" id="UP001275440">
    <property type="component" value="Unassembled WGS sequence"/>
</dbReference>
<dbReference type="EMBL" id="WBMO01000003">
    <property type="protein sequence ID" value="MDV2477352.1"/>
    <property type="molecule type" value="Genomic_DNA"/>
</dbReference>
<feature type="compositionally biased region" description="Basic and acidic residues" evidence="1">
    <location>
        <begin position="139"/>
        <end position="148"/>
    </location>
</feature>
<accession>A0ABU3WUF6</accession>
<evidence type="ECO:0000256" key="1">
    <source>
        <dbReference type="SAM" id="MobiDB-lite"/>
    </source>
</evidence>
<gene>
    <name evidence="2" type="ORF">F8M49_21835</name>
</gene>
<keyword evidence="3" id="KW-1185">Reference proteome</keyword>
<feature type="region of interest" description="Disordered" evidence="1">
    <location>
        <begin position="129"/>
        <end position="148"/>
    </location>
</feature>
<evidence type="ECO:0000313" key="2">
    <source>
        <dbReference type="EMBL" id="MDV2477352.1"/>
    </source>
</evidence>
<sequence length="148" mass="15567">MTGIIRQPVVGGVDGGVGVTTVAAMIEALDAGRISADGSEIVDILVARSTAASVKAAIGAAAAMPVRPVLVVVAHSADRWSPPVEQRLKMVEPNLPAVVRMGWISYLAACDDPWSALVEGIYEPYPPEVGRRRTSSPGRDCRCGHPPW</sequence>
<comment type="caution">
    <text evidence="2">The sequence shown here is derived from an EMBL/GenBank/DDBJ whole genome shotgun (WGS) entry which is preliminary data.</text>
</comment>
<organism evidence="2 3">
    <name type="scientific">Rhodococcus zopfii</name>
    <dbReference type="NCBI Taxonomy" id="43772"/>
    <lineage>
        <taxon>Bacteria</taxon>
        <taxon>Bacillati</taxon>
        <taxon>Actinomycetota</taxon>
        <taxon>Actinomycetes</taxon>
        <taxon>Mycobacteriales</taxon>
        <taxon>Nocardiaceae</taxon>
        <taxon>Rhodococcus</taxon>
    </lineage>
</organism>
<evidence type="ECO:0000313" key="3">
    <source>
        <dbReference type="Proteomes" id="UP001275440"/>
    </source>
</evidence>